<dbReference type="PANTHER" id="PTHR11941">
    <property type="entry name" value="ENOYL-COA HYDRATASE-RELATED"/>
    <property type="match status" value="1"/>
</dbReference>
<accession>A0A8J3SGU5</accession>
<dbReference type="SUPFAM" id="SSF52096">
    <property type="entry name" value="ClpP/crotonase"/>
    <property type="match status" value="1"/>
</dbReference>
<dbReference type="NCBIfam" id="NF004634">
    <property type="entry name" value="PRK05980.1"/>
    <property type="match status" value="1"/>
</dbReference>
<dbReference type="EMBL" id="BOOJ01000040">
    <property type="protein sequence ID" value="GIH94301.1"/>
    <property type="molecule type" value="Genomic_DNA"/>
</dbReference>
<protein>
    <recommendedName>
        <fullName evidence="2">enoyl-CoA hydratase</fullName>
        <ecNumber evidence="2">4.2.1.17</ecNumber>
    </recommendedName>
</protein>
<dbReference type="AlphaFoldDB" id="A0A8J3SGU5"/>
<organism evidence="6 7">
    <name type="scientific">Planobispora siamensis</name>
    <dbReference type="NCBI Taxonomy" id="936338"/>
    <lineage>
        <taxon>Bacteria</taxon>
        <taxon>Bacillati</taxon>
        <taxon>Actinomycetota</taxon>
        <taxon>Actinomycetes</taxon>
        <taxon>Streptosporangiales</taxon>
        <taxon>Streptosporangiaceae</taxon>
        <taxon>Planobispora</taxon>
    </lineage>
</organism>
<evidence type="ECO:0000313" key="7">
    <source>
        <dbReference type="Proteomes" id="UP000619788"/>
    </source>
</evidence>
<dbReference type="Proteomes" id="UP000619788">
    <property type="component" value="Unassembled WGS sequence"/>
</dbReference>
<comment type="catalytic activity">
    <reaction evidence="5">
        <text>a 4-saturated-(3S)-3-hydroxyacyl-CoA = a (3E)-enoyl-CoA + H2O</text>
        <dbReference type="Rhea" id="RHEA:20724"/>
        <dbReference type="ChEBI" id="CHEBI:15377"/>
        <dbReference type="ChEBI" id="CHEBI:58521"/>
        <dbReference type="ChEBI" id="CHEBI:137480"/>
        <dbReference type="EC" id="4.2.1.17"/>
    </reaction>
</comment>
<dbReference type="GO" id="GO:0006635">
    <property type="term" value="P:fatty acid beta-oxidation"/>
    <property type="evidence" value="ECO:0007669"/>
    <property type="project" value="TreeGrafter"/>
</dbReference>
<evidence type="ECO:0000313" key="6">
    <source>
        <dbReference type="EMBL" id="GIH94301.1"/>
    </source>
</evidence>
<evidence type="ECO:0000256" key="5">
    <source>
        <dbReference type="ARBA" id="ARBA00023717"/>
    </source>
</evidence>
<sequence>MTVHIDQDDRLITITIDRERKLNALDYPTIDTLLAVLDRVESDDSVRAVVLTGAGPRAFSAGADIPSLAGSIAGGTERALREIVRRGHALTRRIEEFPKPVIAAVNGLAYGGGCEIVEAAPLAIAAGHATFAKPEITLGFPPPFGGSQRLPRHVGRKRGLEMILTGDPIPAARAAEIGLVNAVVPADELLAAARDLAARIIRHAPTAVAACLRSVTRGVNLPIDEGLAVEAACFAATVPTDGVRDGLRRFLDRAAAGVPARSAQF</sequence>
<dbReference type="EC" id="4.2.1.17" evidence="2"/>
<comment type="similarity">
    <text evidence="1">Belongs to the enoyl-CoA hydratase/isomerase family.</text>
</comment>
<dbReference type="RefSeq" id="WP_204066433.1">
    <property type="nucleotide sequence ID" value="NZ_BOOJ01000040.1"/>
</dbReference>
<dbReference type="Gene3D" id="3.90.226.10">
    <property type="entry name" value="2-enoyl-CoA Hydratase, Chain A, domain 1"/>
    <property type="match status" value="1"/>
</dbReference>
<comment type="caution">
    <text evidence="6">The sequence shown here is derived from an EMBL/GenBank/DDBJ whole genome shotgun (WGS) entry which is preliminary data.</text>
</comment>
<keyword evidence="3" id="KW-0456">Lyase</keyword>
<dbReference type="InterPro" id="IPR001753">
    <property type="entry name" value="Enoyl-CoA_hydra/iso"/>
</dbReference>
<dbReference type="FunFam" id="3.90.226.10:FF:000009">
    <property type="entry name" value="Carnitinyl-CoA dehydratase"/>
    <property type="match status" value="1"/>
</dbReference>
<dbReference type="PANTHER" id="PTHR11941:SF54">
    <property type="entry name" value="ENOYL-COA HYDRATASE, MITOCHONDRIAL"/>
    <property type="match status" value="1"/>
</dbReference>
<evidence type="ECO:0000256" key="2">
    <source>
        <dbReference type="ARBA" id="ARBA00012076"/>
    </source>
</evidence>
<comment type="catalytic activity">
    <reaction evidence="4">
        <text>a (3S)-3-hydroxyacyl-CoA = a (2E)-enoyl-CoA + H2O</text>
        <dbReference type="Rhea" id="RHEA:16105"/>
        <dbReference type="ChEBI" id="CHEBI:15377"/>
        <dbReference type="ChEBI" id="CHEBI:57318"/>
        <dbReference type="ChEBI" id="CHEBI:58856"/>
        <dbReference type="EC" id="4.2.1.17"/>
    </reaction>
</comment>
<dbReference type="GO" id="GO:0004300">
    <property type="term" value="F:enoyl-CoA hydratase activity"/>
    <property type="evidence" value="ECO:0007669"/>
    <property type="project" value="UniProtKB-EC"/>
</dbReference>
<gene>
    <name evidence="6" type="ORF">Psi01_49310</name>
</gene>
<reference evidence="6 7" key="1">
    <citation type="submission" date="2021-01" db="EMBL/GenBank/DDBJ databases">
        <title>Whole genome shotgun sequence of Planobispora siamensis NBRC 107568.</title>
        <authorList>
            <person name="Komaki H."/>
            <person name="Tamura T."/>
        </authorList>
    </citation>
    <scope>NUCLEOTIDE SEQUENCE [LARGE SCALE GENOMIC DNA]</scope>
    <source>
        <strain evidence="6 7">NBRC 107568</strain>
    </source>
</reference>
<proteinExistence type="inferred from homology"/>
<name>A0A8J3SGU5_9ACTN</name>
<evidence type="ECO:0000256" key="4">
    <source>
        <dbReference type="ARBA" id="ARBA00023709"/>
    </source>
</evidence>
<keyword evidence="7" id="KW-1185">Reference proteome</keyword>
<dbReference type="CDD" id="cd06558">
    <property type="entry name" value="crotonase-like"/>
    <property type="match status" value="1"/>
</dbReference>
<evidence type="ECO:0000256" key="1">
    <source>
        <dbReference type="ARBA" id="ARBA00005254"/>
    </source>
</evidence>
<evidence type="ECO:0000256" key="3">
    <source>
        <dbReference type="ARBA" id="ARBA00023239"/>
    </source>
</evidence>
<dbReference type="Pfam" id="PF00378">
    <property type="entry name" value="ECH_1"/>
    <property type="match status" value="1"/>
</dbReference>
<dbReference type="InterPro" id="IPR029045">
    <property type="entry name" value="ClpP/crotonase-like_dom_sf"/>
</dbReference>